<keyword evidence="6" id="KW-0812">Transmembrane</keyword>
<dbReference type="Gene3D" id="3.40.50.1100">
    <property type="match status" value="1"/>
</dbReference>
<keyword evidence="3" id="KW-0456">Lyase</keyword>
<protein>
    <recommendedName>
        <fullName evidence="4">L-serine deaminase</fullName>
    </recommendedName>
    <alternativeName>
        <fullName evidence="5">L-threonine dehydratase</fullName>
    </alternativeName>
</protein>
<dbReference type="PANTHER" id="PTHR48078">
    <property type="entry name" value="THREONINE DEHYDRATASE, MITOCHONDRIAL-RELATED"/>
    <property type="match status" value="1"/>
</dbReference>
<evidence type="ECO:0000313" key="8">
    <source>
        <dbReference type="EMBL" id="EDO34603.1"/>
    </source>
</evidence>
<dbReference type="EMBL" id="DS469724">
    <property type="protein sequence ID" value="EDO34603.1"/>
    <property type="molecule type" value="Genomic_DNA"/>
</dbReference>
<keyword evidence="6" id="KW-1133">Transmembrane helix</keyword>
<dbReference type="InterPro" id="IPR036052">
    <property type="entry name" value="TrpB-like_PALP_sf"/>
</dbReference>
<evidence type="ECO:0000256" key="5">
    <source>
        <dbReference type="ARBA" id="ARBA00042605"/>
    </source>
</evidence>
<dbReference type="eggNOG" id="KOG1251">
    <property type="taxonomic scope" value="Eukaryota"/>
</dbReference>
<keyword evidence="9" id="KW-1185">Reference proteome</keyword>
<dbReference type="HOGENOM" id="CLU_1429605_0_0_1"/>
<evidence type="ECO:0000256" key="4">
    <source>
        <dbReference type="ARBA" id="ARBA00041766"/>
    </source>
</evidence>
<sequence>MGKGDYMSLLHLWVMQLVFIATPISRGARLELYQDLPSVDVVFVAVGGGGLIGGIASYLKAVKPSIQVVGCETEMSPVMSKSVQAGKILEMPSGDTLSDGTSGGAEQGSVAFPVCQEVVDDWVVVTEEEIAKAVYEVMDKHHKIVEGSAGVSFASYIKTRQRWEGKTVAIVACGSNISMKNLKMIIQKFG</sequence>
<evidence type="ECO:0000256" key="2">
    <source>
        <dbReference type="ARBA" id="ARBA00022898"/>
    </source>
</evidence>
<keyword evidence="2" id="KW-0663">Pyridoxal phosphate</keyword>
<evidence type="ECO:0000256" key="6">
    <source>
        <dbReference type="SAM" id="Phobius"/>
    </source>
</evidence>
<gene>
    <name evidence="8" type="ORF">NEMVEDRAFT_v1g215088</name>
</gene>
<evidence type="ECO:0000256" key="3">
    <source>
        <dbReference type="ARBA" id="ARBA00023239"/>
    </source>
</evidence>
<dbReference type="SUPFAM" id="SSF53686">
    <property type="entry name" value="Tryptophan synthase beta subunit-like PLP-dependent enzymes"/>
    <property type="match status" value="1"/>
</dbReference>
<evidence type="ECO:0000313" key="9">
    <source>
        <dbReference type="Proteomes" id="UP000001593"/>
    </source>
</evidence>
<proteinExistence type="predicted"/>
<dbReference type="GO" id="GO:0016829">
    <property type="term" value="F:lyase activity"/>
    <property type="evidence" value="ECO:0007669"/>
    <property type="project" value="UniProtKB-KW"/>
</dbReference>
<dbReference type="AlphaFoldDB" id="A7SNT4"/>
<dbReference type="InterPro" id="IPR050147">
    <property type="entry name" value="Ser/Thr_Dehydratase"/>
</dbReference>
<dbReference type="InterPro" id="IPR001926">
    <property type="entry name" value="TrpB-like_PALP"/>
</dbReference>
<feature type="transmembrane region" description="Helical" evidence="6">
    <location>
        <begin position="37"/>
        <end position="59"/>
    </location>
</feature>
<dbReference type="OMA" id="CETEMSP"/>
<dbReference type="Proteomes" id="UP000001593">
    <property type="component" value="Unassembled WGS sequence"/>
</dbReference>
<dbReference type="PANTHER" id="PTHR48078:SF6">
    <property type="entry name" value="L-THREONINE DEHYDRATASE CATABOLIC TDCB"/>
    <property type="match status" value="1"/>
</dbReference>
<feature type="domain" description="Tryptophan synthase beta chain-like PALP" evidence="7">
    <location>
        <begin position="29"/>
        <end position="174"/>
    </location>
</feature>
<dbReference type="Pfam" id="PF00291">
    <property type="entry name" value="PALP"/>
    <property type="match status" value="1"/>
</dbReference>
<dbReference type="FunFam" id="3.40.50.1100:FF:000132">
    <property type="entry name" value="Predicted protein"/>
    <property type="match status" value="1"/>
</dbReference>
<reference evidence="8 9" key="1">
    <citation type="journal article" date="2007" name="Science">
        <title>Sea anemone genome reveals ancestral eumetazoan gene repertoire and genomic organization.</title>
        <authorList>
            <person name="Putnam N.H."/>
            <person name="Srivastava M."/>
            <person name="Hellsten U."/>
            <person name="Dirks B."/>
            <person name="Chapman J."/>
            <person name="Salamov A."/>
            <person name="Terry A."/>
            <person name="Shapiro H."/>
            <person name="Lindquist E."/>
            <person name="Kapitonov V.V."/>
            <person name="Jurka J."/>
            <person name="Genikhovich G."/>
            <person name="Grigoriev I.V."/>
            <person name="Lucas S.M."/>
            <person name="Steele R.E."/>
            <person name="Finnerty J.R."/>
            <person name="Technau U."/>
            <person name="Martindale M.Q."/>
            <person name="Rokhsar D.S."/>
        </authorList>
    </citation>
    <scope>NUCLEOTIDE SEQUENCE [LARGE SCALE GENOMIC DNA]</scope>
    <source>
        <strain evidence="9">CH2 X CH6</strain>
    </source>
</reference>
<comment type="cofactor">
    <cofactor evidence="1">
        <name>pyridoxal 5'-phosphate</name>
        <dbReference type="ChEBI" id="CHEBI:597326"/>
    </cofactor>
</comment>
<dbReference type="STRING" id="45351.A7SNT4"/>
<dbReference type="InParanoid" id="A7SNT4"/>
<keyword evidence="6" id="KW-0472">Membrane</keyword>
<organism evidence="8 9">
    <name type="scientific">Nematostella vectensis</name>
    <name type="common">Starlet sea anemone</name>
    <dbReference type="NCBI Taxonomy" id="45351"/>
    <lineage>
        <taxon>Eukaryota</taxon>
        <taxon>Metazoa</taxon>
        <taxon>Cnidaria</taxon>
        <taxon>Anthozoa</taxon>
        <taxon>Hexacorallia</taxon>
        <taxon>Actiniaria</taxon>
        <taxon>Edwardsiidae</taxon>
        <taxon>Nematostella</taxon>
    </lineage>
</organism>
<evidence type="ECO:0000259" key="7">
    <source>
        <dbReference type="Pfam" id="PF00291"/>
    </source>
</evidence>
<evidence type="ECO:0000256" key="1">
    <source>
        <dbReference type="ARBA" id="ARBA00001933"/>
    </source>
</evidence>
<name>A7SNT4_NEMVE</name>
<accession>A7SNT4</accession>
<dbReference type="PhylomeDB" id="A7SNT4"/>